<dbReference type="KEGG" id="cqu:CpipJ_CPIJ015483"/>
<evidence type="ECO:0000313" key="3">
    <source>
        <dbReference type="EMBL" id="EDS41917.1"/>
    </source>
</evidence>
<dbReference type="CDD" id="cd15777">
    <property type="entry name" value="CRBN_C_like"/>
    <property type="match status" value="1"/>
</dbReference>
<gene>
    <name evidence="4" type="primary">6048713</name>
    <name evidence="3" type="ORF">CpipJ_CPIJ015483</name>
</gene>
<dbReference type="AlphaFoldDB" id="B0X7G7"/>
<sequence length="190" mass="21450">MKCNENWLMQNLLVIFFVSQLFSTSSLLESPASSSSSSAEPSQETLVEDFFICRSCGHDVSLSNFVLEKYSPLALGSSNQTLSTGREAIVQEVQNTLGIRFKIIVVEKAYCAKVESWSLLHSWFPGYAWKLCVCPKCRTHLGWMFEPLETATSDRYFPTEKGFYALISSNIISEGYVNSLLMREKALRNN</sequence>
<dbReference type="OMA" id="GIRFHIF"/>
<evidence type="ECO:0000313" key="5">
    <source>
        <dbReference type="Proteomes" id="UP000002320"/>
    </source>
</evidence>
<dbReference type="EnsemblMetazoa" id="CPIJ015483-RA">
    <property type="protein sequence ID" value="CPIJ015483-PA"/>
    <property type="gene ID" value="CPIJ015483"/>
</dbReference>
<evidence type="ECO:0000313" key="4">
    <source>
        <dbReference type="EnsemblMetazoa" id="CPIJ015483-PA"/>
    </source>
</evidence>
<dbReference type="VEuPathDB" id="VectorBase:CPIJ015483"/>
<dbReference type="Gene3D" id="2.170.150.20">
    <property type="entry name" value="Peptide methionine sulfoxide reductase"/>
    <property type="match status" value="1"/>
</dbReference>
<dbReference type="InterPro" id="IPR034750">
    <property type="entry name" value="CULT"/>
</dbReference>
<keyword evidence="1" id="KW-0732">Signal</keyword>
<reference evidence="3" key="1">
    <citation type="submission" date="2007-03" db="EMBL/GenBank/DDBJ databases">
        <title>Annotation of Culex pipiens quinquefasciatus.</title>
        <authorList>
            <consortium name="The Broad Institute Genome Sequencing Platform"/>
            <person name="Atkinson P.W."/>
            <person name="Hemingway J."/>
            <person name="Christensen B.M."/>
            <person name="Higgs S."/>
            <person name="Kodira C."/>
            <person name="Hannick L."/>
            <person name="Megy K."/>
            <person name="O'Leary S."/>
            <person name="Pearson M."/>
            <person name="Haas B.J."/>
            <person name="Mauceli E."/>
            <person name="Wortman J.R."/>
            <person name="Lee N.H."/>
            <person name="Guigo R."/>
            <person name="Stanke M."/>
            <person name="Alvarado L."/>
            <person name="Amedeo P."/>
            <person name="Antoine C.H."/>
            <person name="Arensburger P."/>
            <person name="Bidwell S.L."/>
            <person name="Crawford M."/>
            <person name="Camaro F."/>
            <person name="Devon K."/>
            <person name="Engels R."/>
            <person name="Hammond M."/>
            <person name="Howarth C."/>
            <person name="Koehrsen M."/>
            <person name="Lawson D."/>
            <person name="Montgomery P."/>
            <person name="Nene V."/>
            <person name="Nusbaum C."/>
            <person name="Puiu D."/>
            <person name="Romero-Severson J."/>
            <person name="Severson D.W."/>
            <person name="Shumway M."/>
            <person name="Sisk P."/>
            <person name="Stolte C."/>
            <person name="Zeng Q."/>
            <person name="Eisenstadt E."/>
            <person name="Fraser-Liggett C."/>
            <person name="Strausberg R."/>
            <person name="Galagan J."/>
            <person name="Birren B."/>
            <person name="Collins F.H."/>
        </authorList>
    </citation>
    <scope>NUCLEOTIDE SEQUENCE [LARGE SCALE GENOMIC DNA]</scope>
    <source>
        <strain evidence="3">JHB</strain>
    </source>
</reference>
<name>B0X7G7_CULQU</name>
<evidence type="ECO:0000259" key="2">
    <source>
        <dbReference type="PROSITE" id="PS51788"/>
    </source>
</evidence>
<reference evidence="4" key="2">
    <citation type="submission" date="2021-02" db="UniProtKB">
        <authorList>
            <consortium name="EnsemblMetazoa"/>
        </authorList>
    </citation>
    <scope>IDENTIFICATION</scope>
    <source>
        <strain evidence="4">JHB</strain>
    </source>
</reference>
<dbReference type="OrthoDB" id="5778218at2759"/>
<keyword evidence="5" id="KW-1185">Reference proteome</keyword>
<dbReference type="HOGENOM" id="CLU_114661_1_0_1"/>
<protein>
    <recommendedName>
        <fullName evidence="2">CULT domain-containing protein</fullName>
    </recommendedName>
</protein>
<dbReference type="VEuPathDB" id="VectorBase:CQUJHB002581"/>
<dbReference type="Proteomes" id="UP000002320">
    <property type="component" value="Unassembled WGS sequence"/>
</dbReference>
<dbReference type="STRING" id="7176.B0X7G7"/>
<evidence type="ECO:0000256" key="1">
    <source>
        <dbReference type="SAM" id="SignalP"/>
    </source>
</evidence>
<feature type="signal peptide" evidence="1">
    <location>
        <begin position="1"/>
        <end position="23"/>
    </location>
</feature>
<feature type="chain" id="PRO_5014567213" description="CULT domain-containing protein" evidence="1">
    <location>
        <begin position="24"/>
        <end position="190"/>
    </location>
</feature>
<organism>
    <name type="scientific">Culex quinquefasciatus</name>
    <name type="common">Southern house mosquito</name>
    <name type="synonym">Culex pungens</name>
    <dbReference type="NCBI Taxonomy" id="7176"/>
    <lineage>
        <taxon>Eukaryota</taxon>
        <taxon>Metazoa</taxon>
        <taxon>Ecdysozoa</taxon>
        <taxon>Arthropoda</taxon>
        <taxon>Hexapoda</taxon>
        <taxon>Insecta</taxon>
        <taxon>Pterygota</taxon>
        <taxon>Neoptera</taxon>
        <taxon>Endopterygota</taxon>
        <taxon>Diptera</taxon>
        <taxon>Nematocera</taxon>
        <taxon>Culicoidea</taxon>
        <taxon>Culicidae</taxon>
        <taxon>Culicinae</taxon>
        <taxon>Culicini</taxon>
        <taxon>Culex</taxon>
        <taxon>Culex</taxon>
    </lineage>
</organism>
<feature type="domain" description="CULT" evidence="2">
    <location>
        <begin position="48"/>
        <end position="175"/>
    </location>
</feature>
<dbReference type="InParanoid" id="B0X7G7"/>
<dbReference type="EMBL" id="DS232451">
    <property type="protein sequence ID" value="EDS41917.1"/>
    <property type="molecule type" value="Genomic_DNA"/>
</dbReference>
<proteinExistence type="predicted"/>
<accession>B0X7G7</accession>
<dbReference type="PROSITE" id="PS51788">
    <property type="entry name" value="CULT"/>
    <property type="match status" value="1"/>
</dbReference>
<dbReference type="eggNOG" id="KOG1400">
    <property type="taxonomic scope" value="Eukaryota"/>
</dbReference>